<dbReference type="HOGENOM" id="CLU_2904393_0_0_1"/>
<gene>
    <name evidence="1" type="ORF">GYMLUDRAFT_42511</name>
</gene>
<proteinExistence type="predicted"/>
<dbReference type="EMBL" id="KN834769">
    <property type="protein sequence ID" value="KIK62064.1"/>
    <property type="molecule type" value="Genomic_DNA"/>
</dbReference>
<sequence length="62" mass="6735">MVVSGADAGLLPPGVSALQKFSLKMGGKSEEVFDHICTSLTHLMVPGLQVELDQRIFTYSHF</sequence>
<dbReference type="Proteomes" id="UP000053593">
    <property type="component" value="Unassembled WGS sequence"/>
</dbReference>
<organism evidence="1 2">
    <name type="scientific">Collybiopsis luxurians FD-317 M1</name>
    <dbReference type="NCBI Taxonomy" id="944289"/>
    <lineage>
        <taxon>Eukaryota</taxon>
        <taxon>Fungi</taxon>
        <taxon>Dikarya</taxon>
        <taxon>Basidiomycota</taxon>
        <taxon>Agaricomycotina</taxon>
        <taxon>Agaricomycetes</taxon>
        <taxon>Agaricomycetidae</taxon>
        <taxon>Agaricales</taxon>
        <taxon>Marasmiineae</taxon>
        <taxon>Omphalotaceae</taxon>
        <taxon>Collybiopsis</taxon>
        <taxon>Collybiopsis luxurians</taxon>
    </lineage>
</organism>
<accession>A0A0D0CHF1</accession>
<name>A0A0D0CHF1_9AGAR</name>
<evidence type="ECO:0000313" key="2">
    <source>
        <dbReference type="Proteomes" id="UP000053593"/>
    </source>
</evidence>
<reference evidence="1 2" key="1">
    <citation type="submission" date="2014-04" db="EMBL/GenBank/DDBJ databases">
        <title>Evolutionary Origins and Diversification of the Mycorrhizal Mutualists.</title>
        <authorList>
            <consortium name="DOE Joint Genome Institute"/>
            <consortium name="Mycorrhizal Genomics Consortium"/>
            <person name="Kohler A."/>
            <person name="Kuo A."/>
            <person name="Nagy L.G."/>
            <person name="Floudas D."/>
            <person name="Copeland A."/>
            <person name="Barry K.W."/>
            <person name="Cichocki N."/>
            <person name="Veneault-Fourrey C."/>
            <person name="LaButti K."/>
            <person name="Lindquist E.A."/>
            <person name="Lipzen A."/>
            <person name="Lundell T."/>
            <person name="Morin E."/>
            <person name="Murat C."/>
            <person name="Riley R."/>
            <person name="Ohm R."/>
            <person name="Sun H."/>
            <person name="Tunlid A."/>
            <person name="Henrissat B."/>
            <person name="Grigoriev I.V."/>
            <person name="Hibbett D.S."/>
            <person name="Martin F."/>
        </authorList>
    </citation>
    <scope>NUCLEOTIDE SEQUENCE [LARGE SCALE GENOMIC DNA]</scope>
    <source>
        <strain evidence="1 2">FD-317 M1</strain>
    </source>
</reference>
<evidence type="ECO:0000313" key="1">
    <source>
        <dbReference type="EMBL" id="KIK62064.1"/>
    </source>
</evidence>
<dbReference type="AlphaFoldDB" id="A0A0D0CHF1"/>
<keyword evidence="2" id="KW-1185">Reference proteome</keyword>
<protein>
    <submittedName>
        <fullName evidence="1">Uncharacterized protein</fullName>
    </submittedName>
</protein>